<name>A0ACC2CFW0_DIPCM</name>
<keyword evidence="2" id="KW-1185">Reference proteome</keyword>
<reference evidence="2" key="1">
    <citation type="journal article" date="2024" name="Proc. Natl. Acad. Sci. U.S.A.">
        <title>Extraordinary preservation of gene collinearity over three hundred million years revealed in homosporous lycophytes.</title>
        <authorList>
            <person name="Li C."/>
            <person name="Wickell D."/>
            <person name="Kuo L.Y."/>
            <person name="Chen X."/>
            <person name="Nie B."/>
            <person name="Liao X."/>
            <person name="Peng D."/>
            <person name="Ji J."/>
            <person name="Jenkins J."/>
            <person name="Williams M."/>
            <person name="Shu S."/>
            <person name="Plott C."/>
            <person name="Barry K."/>
            <person name="Rajasekar S."/>
            <person name="Grimwood J."/>
            <person name="Han X."/>
            <person name="Sun S."/>
            <person name="Hou Z."/>
            <person name="He W."/>
            <person name="Dai G."/>
            <person name="Sun C."/>
            <person name="Schmutz J."/>
            <person name="Leebens-Mack J.H."/>
            <person name="Li F.W."/>
            <person name="Wang L."/>
        </authorList>
    </citation>
    <scope>NUCLEOTIDE SEQUENCE [LARGE SCALE GENOMIC DNA]</scope>
    <source>
        <strain evidence="2">cv. PW_Plant_1</strain>
    </source>
</reference>
<protein>
    <submittedName>
        <fullName evidence="1">Uncharacterized protein</fullName>
    </submittedName>
</protein>
<dbReference type="Proteomes" id="UP001162992">
    <property type="component" value="Chromosome 10"/>
</dbReference>
<sequence length="144" mass="16697">MLWHEYKGYHIAKSEDKKKLQIPPNVLPPGEYRLPHTHLELGLSEVGMNSFHTDSHISSFLASYGGQNMIPGIEQARIPLPSEMIQEETLYVNAKQYHGILRRRQMRAKAESENKLLKSRKERSGTYGKERSDPFWSERASKKF</sequence>
<evidence type="ECO:0000313" key="2">
    <source>
        <dbReference type="Proteomes" id="UP001162992"/>
    </source>
</evidence>
<gene>
    <name evidence="1" type="ORF">O6H91_10G033800</name>
</gene>
<dbReference type="EMBL" id="CM055101">
    <property type="protein sequence ID" value="KAJ7540856.1"/>
    <property type="molecule type" value="Genomic_DNA"/>
</dbReference>
<accession>A0ACC2CFW0</accession>
<comment type="caution">
    <text evidence="1">The sequence shown here is derived from an EMBL/GenBank/DDBJ whole genome shotgun (WGS) entry which is preliminary data.</text>
</comment>
<organism evidence="1 2">
    <name type="scientific">Diphasiastrum complanatum</name>
    <name type="common">Issler's clubmoss</name>
    <name type="synonym">Lycopodium complanatum</name>
    <dbReference type="NCBI Taxonomy" id="34168"/>
    <lineage>
        <taxon>Eukaryota</taxon>
        <taxon>Viridiplantae</taxon>
        <taxon>Streptophyta</taxon>
        <taxon>Embryophyta</taxon>
        <taxon>Tracheophyta</taxon>
        <taxon>Lycopodiopsida</taxon>
        <taxon>Lycopodiales</taxon>
        <taxon>Lycopodiaceae</taxon>
        <taxon>Lycopodioideae</taxon>
        <taxon>Diphasiastrum</taxon>
    </lineage>
</organism>
<evidence type="ECO:0000313" key="1">
    <source>
        <dbReference type="EMBL" id="KAJ7540856.1"/>
    </source>
</evidence>
<proteinExistence type="predicted"/>